<gene>
    <name evidence="1" type="ORF">HAX54_049165</name>
</gene>
<reference evidence="1 2" key="1">
    <citation type="journal article" date="2021" name="BMC Genomics">
        <title>Datura genome reveals duplications of psychoactive alkaloid biosynthetic genes and high mutation rate following tissue culture.</title>
        <authorList>
            <person name="Rajewski A."/>
            <person name="Carter-House D."/>
            <person name="Stajich J."/>
            <person name="Litt A."/>
        </authorList>
    </citation>
    <scope>NUCLEOTIDE SEQUENCE [LARGE SCALE GENOMIC DNA]</scope>
    <source>
        <strain evidence="1">AR-01</strain>
    </source>
</reference>
<name>A0ABS8WMU3_DATST</name>
<keyword evidence="2" id="KW-1185">Reference proteome</keyword>
<comment type="caution">
    <text evidence="1">The sequence shown here is derived from an EMBL/GenBank/DDBJ whole genome shotgun (WGS) entry which is preliminary data.</text>
</comment>
<evidence type="ECO:0000313" key="1">
    <source>
        <dbReference type="EMBL" id="MCE3051236.1"/>
    </source>
</evidence>
<dbReference type="Proteomes" id="UP000823775">
    <property type="component" value="Unassembled WGS sequence"/>
</dbReference>
<sequence length="100" mass="11682">MKKFRELRRKLRAHTVHGLRRRIELYEIESQGRSGKERLVARFLGVMPPVSLPQGLSLSGIYQHIEIFPLSLHRVIFFNLRVRRVEQGKVPPADLVDVQN</sequence>
<accession>A0ABS8WMU3</accession>
<protein>
    <submittedName>
        <fullName evidence="1">Uncharacterized protein</fullName>
    </submittedName>
</protein>
<organism evidence="1 2">
    <name type="scientific">Datura stramonium</name>
    <name type="common">Jimsonweed</name>
    <name type="synonym">Common thornapple</name>
    <dbReference type="NCBI Taxonomy" id="4076"/>
    <lineage>
        <taxon>Eukaryota</taxon>
        <taxon>Viridiplantae</taxon>
        <taxon>Streptophyta</taxon>
        <taxon>Embryophyta</taxon>
        <taxon>Tracheophyta</taxon>
        <taxon>Spermatophyta</taxon>
        <taxon>Magnoliopsida</taxon>
        <taxon>eudicotyledons</taxon>
        <taxon>Gunneridae</taxon>
        <taxon>Pentapetalae</taxon>
        <taxon>asterids</taxon>
        <taxon>lamiids</taxon>
        <taxon>Solanales</taxon>
        <taxon>Solanaceae</taxon>
        <taxon>Solanoideae</taxon>
        <taxon>Datureae</taxon>
        <taxon>Datura</taxon>
    </lineage>
</organism>
<dbReference type="EMBL" id="JACEIK010008288">
    <property type="protein sequence ID" value="MCE3051236.1"/>
    <property type="molecule type" value="Genomic_DNA"/>
</dbReference>
<evidence type="ECO:0000313" key="2">
    <source>
        <dbReference type="Proteomes" id="UP000823775"/>
    </source>
</evidence>
<proteinExistence type="predicted"/>